<sequence>MKRKWALLPAALAAALVLSGCGGGADEGAAAGDGAKEAKVTFAIASAVIGPKEEVAVYAVAKELGYFAEEKLTVDTINADGSVAALQAVASGSGDITAADSGSVLGAAEKNVPVKAIGGLVQNWPWVMAVKPDSTITGGADLRGKKIGVISLASGSAPYARAYVKAAGLDPAKDVELLPVGVGAQAAAALKDGKVDMLALYTQAYAVIENSGIALKYLANPDIFTGIRSLSFSVGARDFEAKRDVYERFLRAAYKAMLFSAKNPEAAMRIGYKVFPQILAGKAVDERLAADTKSLTAWLKTATPASGTPEQFGDWGAISDQEWAKTQAYTKEAGQITGDVDLKKLWDPSLLSGANNFDKAAVLGKAATYTAG</sequence>
<gene>
    <name evidence="3" type="ORF">GSF22_06605</name>
</gene>
<dbReference type="Gene3D" id="3.40.190.10">
    <property type="entry name" value="Periplasmic binding protein-like II"/>
    <property type="match status" value="2"/>
</dbReference>
<dbReference type="RefSeq" id="WP_208811892.1">
    <property type="nucleotide sequence ID" value="NZ_WVUH01000033.1"/>
</dbReference>
<name>A0ABS3VME2_MICEH</name>
<dbReference type="PROSITE" id="PS51257">
    <property type="entry name" value="PROKAR_LIPOPROTEIN"/>
    <property type="match status" value="1"/>
</dbReference>
<dbReference type="SUPFAM" id="SSF53850">
    <property type="entry name" value="Periplasmic binding protein-like II"/>
    <property type="match status" value="1"/>
</dbReference>
<comment type="caution">
    <text evidence="3">The sequence shown here is derived from an EMBL/GenBank/DDBJ whole genome shotgun (WGS) entry which is preliminary data.</text>
</comment>
<reference evidence="3 4" key="1">
    <citation type="submission" date="2019-12" db="EMBL/GenBank/DDBJ databases">
        <title>Whole genome sequencing of endophytic Actinobacterium Micromonospora sp. MPMI6T.</title>
        <authorList>
            <person name="Evv R."/>
            <person name="Podile A.R."/>
        </authorList>
    </citation>
    <scope>NUCLEOTIDE SEQUENCE [LARGE SCALE GENOMIC DNA]</scope>
    <source>
        <strain evidence="3 4">MPMI6</strain>
    </source>
</reference>
<evidence type="ECO:0000256" key="1">
    <source>
        <dbReference type="SAM" id="SignalP"/>
    </source>
</evidence>
<dbReference type="Pfam" id="PF09084">
    <property type="entry name" value="NMT1"/>
    <property type="match status" value="1"/>
</dbReference>
<keyword evidence="4" id="KW-1185">Reference proteome</keyword>
<dbReference type="EMBL" id="WVUH01000033">
    <property type="protein sequence ID" value="MBO4205677.1"/>
    <property type="molecule type" value="Genomic_DNA"/>
</dbReference>
<evidence type="ECO:0000313" key="4">
    <source>
        <dbReference type="Proteomes" id="UP000823521"/>
    </source>
</evidence>
<organism evidence="3 4">
    <name type="scientific">Micromonospora echinofusca</name>
    <dbReference type="NCBI Taxonomy" id="47858"/>
    <lineage>
        <taxon>Bacteria</taxon>
        <taxon>Bacillati</taxon>
        <taxon>Actinomycetota</taxon>
        <taxon>Actinomycetes</taxon>
        <taxon>Micromonosporales</taxon>
        <taxon>Micromonosporaceae</taxon>
        <taxon>Micromonospora</taxon>
    </lineage>
</organism>
<evidence type="ECO:0000313" key="3">
    <source>
        <dbReference type="EMBL" id="MBO4205677.1"/>
    </source>
</evidence>
<keyword evidence="1" id="KW-0732">Signal</keyword>
<dbReference type="InterPro" id="IPR015168">
    <property type="entry name" value="SsuA/THI5"/>
</dbReference>
<feature type="signal peptide" evidence="1">
    <location>
        <begin position="1"/>
        <end position="25"/>
    </location>
</feature>
<proteinExistence type="predicted"/>
<accession>A0ABS3VME2</accession>
<dbReference type="Proteomes" id="UP000823521">
    <property type="component" value="Unassembled WGS sequence"/>
</dbReference>
<evidence type="ECO:0000259" key="2">
    <source>
        <dbReference type="Pfam" id="PF09084"/>
    </source>
</evidence>
<feature type="chain" id="PRO_5045402685" evidence="1">
    <location>
        <begin position="26"/>
        <end position="372"/>
    </location>
</feature>
<protein>
    <submittedName>
        <fullName evidence="3">ABC transporter substrate-binding protein</fullName>
    </submittedName>
</protein>
<dbReference type="PANTHER" id="PTHR30024">
    <property type="entry name" value="ALIPHATIC SULFONATES-BINDING PROTEIN-RELATED"/>
    <property type="match status" value="1"/>
</dbReference>
<feature type="domain" description="SsuA/THI5-like" evidence="2">
    <location>
        <begin position="55"/>
        <end position="267"/>
    </location>
</feature>